<dbReference type="EMBL" id="ADBV01015204">
    <property type="protein sequence ID" value="EJW72873.1"/>
    <property type="molecule type" value="Genomic_DNA"/>
</dbReference>
<evidence type="ECO:0000313" key="1">
    <source>
        <dbReference type="EMBL" id="EJW72873.1"/>
    </source>
</evidence>
<comment type="caution">
    <text evidence="1">The sequence shown here is derived from an EMBL/GenBank/DDBJ whole genome shotgun (WGS) entry which is preliminary data.</text>
</comment>
<feature type="non-terminal residue" evidence="1">
    <location>
        <position position="50"/>
    </location>
</feature>
<accession>J9DT95</accession>
<dbReference type="AlphaFoldDB" id="J9DT95"/>
<reference evidence="2" key="1">
    <citation type="submission" date="2012-08" db="EMBL/GenBank/DDBJ databases">
        <title>The Genome Sequence of Wuchereria bancrofti.</title>
        <authorList>
            <person name="Nutman T.B."/>
            <person name="Fink D.L."/>
            <person name="Russ C."/>
            <person name="Young S."/>
            <person name="Zeng Q."/>
            <person name="Koehrsen M."/>
            <person name="Alvarado L."/>
            <person name="Berlin A."/>
            <person name="Chapman S.B."/>
            <person name="Chen Z."/>
            <person name="Freedman E."/>
            <person name="Gellesch M."/>
            <person name="Goldberg J."/>
            <person name="Griggs A."/>
            <person name="Gujja S."/>
            <person name="Heilman E.R."/>
            <person name="Heiman D."/>
            <person name="Hepburn T."/>
            <person name="Howarth C."/>
            <person name="Jen D."/>
            <person name="Larson L."/>
            <person name="Lewis B."/>
            <person name="Mehta T."/>
            <person name="Park D."/>
            <person name="Pearson M."/>
            <person name="Roberts A."/>
            <person name="Saif S."/>
            <person name="Shea T."/>
            <person name="Shenoy N."/>
            <person name="Sisk P."/>
            <person name="Stolte C."/>
            <person name="Sykes S."/>
            <person name="Walk T."/>
            <person name="White J."/>
            <person name="Yandava C."/>
            <person name="Haas B."/>
            <person name="Henn M.R."/>
            <person name="Nusbaum C."/>
            <person name="Birren B."/>
        </authorList>
    </citation>
    <scope>NUCLEOTIDE SEQUENCE [LARGE SCALE GENOMIC DNA]</scope>
    <source>
        <strain evidence="2">NA</strain>
    </source>
</reference>
<proteinExistence type="predicted"/>
<protein>
    <submittedName>
        <fullName evidence="1">Uncharacterized protein</fullName>
    </submittedName>
</protein>
<organism evidence="1 2">
    <name type="scientific">Wuchereria bancrofti</name>
    <dbReference type="NCBI Taxonomy" id="6293"/>
    <lineage>
        <taxon>Eukaryota</taxon>
        <taxon>Metazoa</taxon>
        <taxon>Ecdysozoa</taxon>
        <taxon>Nematoda</taxon>
        <taxon>Chromadorea</taxon>
        <taxon>Rhabditida</taxon>
        <taxon>Spirurina</taxon>
        <taxon>Spiruromorpha</taxon>
        <taxon>Filarioidea</taxon>
        <taxon>Onchocercidae</taxon>
        <taxon>Wuchereria</taxon>
    </lineage>
</organism>
<dbReference type="Proteomes" id="UP000004810">
    <property type="component" value="Unassembled WGS sequence"/>
</dbReference>
<name>J9DT95_WUCBA</name>
<evidence type="ECO:0000313" key="2">
    <source>
        <dbReference type="Proteomes" id="UP000004810"/>
    </source>
</evidence>
<gene>
    <name evidence="1" type="ORF">WUBG_16222</name>
</gene>
<sequence>MVDILMKYWHQFLQLNIKKVKNDDMTLSKIILPTSEMHTNENPMIYIIRQ</sequence>